<keyword evidence="1 2" id="KW-0103">Bromodomain</keyword>
<evidence type="ECO:0000313" key="6">
    <source>
        <dbReference type="Proteomes" id="UP000813463"/>
    </source>
</evidence>
<feature type="region of interest" description="Disordered" evidence="4">
    <location>
        <begin position="475"/>
        <end position="494"/>
    </location>
</feature>
<gene>
    <name evidence="7" type="primary">LOC110795961</name>
</gene>
<name>A0A9R0K332_SPIOL</name>
<dbReference type="PROSITE" id="PS50014">
    <property type="entry name" value="BROMODOMAIN_2"/>
    <property type="match status" value="1"/>
</dbReference>
<feature type="compositionally biased region" description="Polar residues" evidence="4">
    <location>
        <begin position="502"/>
        <end position="512"/>
    </location>
</feature>
<feature type="domain" description="Bromo" evidence="5">
    <location>
        <begin position="335"/>
        <end position="405"/>
    </location>
</feature>
<dbReference type="OrthoDB" id="1742084at2759"/>
<dbReference type="SUPFAM" id="SSF47370">
    <property type="entry name" value="Bromodomain"/>
    <property type="match status" value="1"/>
</dbReference>
<evidence type="ECO:0000256" key="2">
    <source>
        <dbReference type="PROSITE-ProRule" id="PRU00035"/>
    </source>
</evidence>
<dbReference type="PANTHER" id="PTHR37888">
    <property type="entry name" value="DNA-BINDING BROMODOMAIN-CONTAINING PROTEIN"/>
    <property type="match status" value="1"/>
</dbReference>
<proteinExistence type="predicted"/>
<accession>A0A9R0K332</accession>
<sequence length="547" mass="60912">MVEGRGDDTLRWGTWEELILGGAVLRHGSQNWDAVASELQTRTLYPYLFTPQVCKAKYKVLQECNSDCSAWLEELRKKRVTELRRELEKSEESIGSLETKLETLKSEKAVCSYAGHGCSAAESLEPLFKSGENGCAGKEVSQDGSSAGSFTQEIQTIWLPQYQAAVTTEAAVEESDRKPVVLNPSIRLEKFPSLEKLAETMLSEHGVNIRKRRGKRRRKELNKDGKEGSVGENNLKCLPDSTTTTSQAKENLTSGYVPPVISPDAKELNKEVKEGSVGENNSRCLPDSMTTTSQVKENVTSGYVQPAISPDANDQIPCTSQQDTGDFVKILDSIMENEHASVFRRRLDSQKRARYKRIIRQHMDLDTIRSRIANNCITSTVELLRDLLLLANNALVFYSKCTREYKCGLVFRDLVTKILHQHYKENGTITKRDLITKVLHQHYKEVGAAETPKSPMRKPPAKPRSVRPFNCKVSKKAENNGQGSSITVAGKESVQAPRILSSPCSAESTVLTKKTQGKRGKGGRVRRGNAGIQAETPMKVRKRAKVK</sequence>
<dbReference type="Proteomes" id="UP000813463">
    <property type="component" value="Chromosome 6"/>
</dbReference>
<evidence type="ECO:0000256" key="3">
    <source>
        <dbReference type="SAM" id="Coils"/>
    </source>
</evidence>
<dbReference type="GO" id="GO:0035267">
    <property type="term" value="C:NuA4 histone acetyltransferase complex"/>
    <property type="evidence" value="ECO:0000318"/>
    <property type="project" value="GO_Central"/>
</dbReference>
<dbReference type="Pfam" id="PF00439">
    <property type="entry name" value="Bromodomain"/>
    <property type="match status" value="1"/>
</dbReference>
<dbReference type="GeneID" id="110795961"/>
<reference evidence="6" key="1">
    <citation type="journal article" date="2021" name="Nat. Commun.">
        <title>Genomic analyses provide insights into spinach domestication and the genetic basis of agronomic traits.</title>
        <authorList>
            <person name="Cai X."/>
            <person name="Sun X."/>
            <person name="Xu C."/>
            <person name="Sun H."/>
            <person name="Wang X."/>
            <person name="Ge C."/>
            <person name="Zhang Z."/>
            <person name="Wang Q."/>
            <person name="Fei Z."/>
            <person name="Jiao C."/>
            <person name="Wang Q."/>
        </authorList>
    </citation>
    <scope>NUCLEOTIDE SEQUENCE [LARGE SCALE GENOMIC DNA]</scope>
    <source>
        <strain evidence="6">cv. Varoflay</strain>
    </source>
</reference>
<feature type="compositionally biased region" description="Basic residues" evidence="4">
    <location>
        <begin position="455"/>
        <end position="465"/>
    </location>
</feature>
<feature type="coiled-coil region" evidence="3">
    <location>
        <begin position="80"/>
        <end position="107"/>
    </location>
</feature>
<dbReference type="PANTHER" id="PTHR37888:SF4">
    <property type="entry name" value="OS07G0565300 PROTEIN"/>
    <property type="match status" value="1"/>
</dbReference>
<protein>
    <submittedName>
        <fullName evidence="7">Uncharacterized protein isoform X1</fullName>
    </submittedName>
</protein>
<dbReference type="InterPro" id="IPR001487">
    <property type="entry name" value="Bromodomain"/>
</dbReference>
<evidence type="ECO:0000259" key="5">
    <source>
        <dbReference type="PROSITE" id="PS50014"/>
    </source>
</evidence>
<feature type="region of interest" description="Disordered" evidence="4">
    <location>
        <begin position="208"/>
        <end position="263"/>
    </location>
</feature>
<dbReference type="CDD" id="cd00167">
    <property type="entry name" value="SANT"/>
    <property type="match status" value="1"/>
</dbReference>
<dbReference type="InterPro" id="IPR036427">
    <property type="entry name" value="Bromodomain-like_sf"/>
</dbReference>
<dbReference type="SMART" id="SM00297">
    <property type="entry name" value="BROMO"/>
    <property type="match status" value="1"/>
</dbReference>
<dbReference type="Gene3D" id="1.20.920.10">
    <property type="entry name" value="Bromodomain-like"/>
    <property type="match status" value="1"/>
</dbReference>
<dbReference type="AlphaFoldDB" id="A0A9R0K332"/>
<evidence type="ECO:0000313" key="7">
    <source>
        <dbReference type="RefSeq" id="XP_021856690.1"/>
    </source>
</evidence>
<keyword evidence="6" id="KW-1185">Reference proteome</keyword>
<dbReference type="InterPro" id="IPR001005">
    <property type="entry name" value="SANT/Myb"/>
</dbReference>
<evidence type="ECO:0000256" key="1">
    <source>
        <dbReference type="ARBA" id="ARBA00023117"/>
    </source>
</evidence>
<feature type="region of interest" description="Disordered" evidence="4">
    <location>
        <begin position="446"/>
        <end position="468"/>
    </location>
</feature>
<feature type="compositionally biased region" description="Basic residues" evidence="4">
    <location>
        <begin position="515"/>
        <end position="527"/>
    </location>
</feature>
<feature type="region of interest" description="Disordered" evidence="4">
    <location>
        <begin position="499"/>
        <end position="547"/>
    </location>
</feature>
<reference evidence="7" key="2">
    <citation type="submission" date="2025-08" db="UniProtKB">
        <authorList>
            <consortium name="RefSeq"/>
        </authorList>
    </citation>
    <scope>IDENTIFICATION</scope>
    <source>
        <tissue evidence="7">Leaf</tissue>
    </source>
</reference>
<dbReference type="RefSeq" id="XP_021856690.1">
    <property type="nucleotide sequence ID" value="XM_022000998.2"/>
</dbReference>
<evidence type="ECO:0000256" key="4">
    <source>
        <dbReference type="SAM" id="MobiDB-lite"/>
    </source>
</evidence>
<feature type="compositionally biased region" description="Polar residues" evidence="4">
    <location>
        <begin position="240"/>
        <end position="254"/>
    </location>
</feature>
<feature type="compositionally biased region" description="Basic residues" evidence="4">
    <location>
        <begin position="208"/>
        <end position="220"/>
    </location>
</feature>
<dbReference type="KEGG" id="soe:110795961"/>
<keyword evidence="3" id="KW-0175">Coiled coil</keyword>
<organism evidence="6 7">
    <name type="scientific">Spinacia oleracea</name>
    <name type="common">Spinach</name>
    <dbReference type="NCBI Taxonomy" id="3562"/>
    <lineage>
        <taxon>Eukaryota</taxon>
        <taxon>Viridiplantae</taxon>
        <taxon>Streptophyta</taxon>
        <taxon>Embryophyta</taxon>
        <taxon>Tracheophyta</taxon>
        <taxon>Spermatophyta</taxon>
        <taxon>Magnoliopsida</taxon>
        <taxon>eudicotyledons</taxon>
        <taxon>Gunneridae</taxon>
        <taxon>Pentapetalae</taxon>
        <taxon>Caryophyllales</taxon>
        <taxon>Chenopodiaceae</taxon>
        <taxon>Chenopodioideae</taxon>
        <taxon>Anserineae</taxon>
        <taxon>Spinacia</taxon>
    </lineage>
</organism>